<evidence type="ECO:0000256" key="4">
    <source>
        <dbReference type="ARBA" id="ARBA00023136"/>
    </source>
</evidence>
<organism evidence="7 8">
    <name type="scientific">Polyplax serrata</name>
    <name type="common">Common mouse louse</name>
    <dbReference type="NCBI Taxonomy" id="468196"/>
    <lineage>
        <taxon>Eukaryota</taxon>
        <taxon>Metazoa</taxon>
        <taxon>Ecdysozoa</taxon>
        <taxon>Arthropoda</taxon>
        <taxon>Hexapoda</taxon>
        <taxon>Insecta</taxon>
        <taxon>Pterygota</taxon>
        <taxon>Neoptera</taxon>
        <taxon>Paraneoptera</taxon>
        <taxon>Psocodea</taxon>
        <taxon>Troctomorpha</taxon>
        <taxon>Phthiraptera</taxon>
        <taxon>Anoplura</taxon>
        <taxon>Polyplacidae</taxon>
        <taxon>Polyplax</taxon>
    </lineage>
</organism>
<feature type="transmembrane region" description="Helical" evidence="5">
    <location>
        <begin position="275"/>
        <end position="298"/>
    </location>
</feature>
<dbReference type="PANTHER" id="PTHR22950">
    <property type="entry name" value="AMINO ACID TRANSPORTER"/>
    <property type="match status" value="1"/>
</dbReference>
<keyword evidence="4 5" id="KW-0472">Membrane</keyword>
<dbReference type="InterPro" id="IPR013057">
    <property type="entry name" value="AA_transpt_TM"/>
</dbReference>
<gene>
    <name evidence="7" type="ORF">RUM44_009765</name>
</gene>
<keyword evidence="8" id="KW-1185">Reference proteome</keyword>
<name>A0ABR1ATX3_POLSC</name>
<reference evidence="7 8" key="1">
    <citation type="submission" date="2023-09" db="EMBL/GenBank/DDBJ databases">
        <title>Genomes of two closely related lineages of the louse Polyplax serrata with different host specificities.</title>
        <authorList>
            <person name="Martinu J."/>
            <person name="Tarabai H."/>
            <person name="Stefka J."/>
            <person name="Hypsa V."/>
        </authorList>
    </citation>
    <scope>NUCLEOTIDE SEQUENCE [LARGE SCALE GENOMIC DNA]</scope>
    <source>
        <strain evidence="7">98ZLc_SE</strain>
    </source>
</reference>
<evidence type="ECO:0000256" key="2">
    <source>
        <dbReference type="ARBA" id="ARBA00022692"/>
    </source>
</evidence>
<protein>
    <recommendedName>
        <fullName evidence="6">Amino acid transporter transmembrane domain-containing protein</fullName>
    </recommendedName>
</protein>
<feature type="transmembrane region" description="Helical" evidence="5">
    <location>
        <begin position="139"/>
        <end position="158"/>
    </location>
</feature>
<keyword evidence="2 5" id="KW-0812">Transmembrane</keyword>
<dbReference type="EMBL" id="JAWJWF010000045">
    <property type="protein sequence ID" value="KAK6627288.1"/>
    <property type="molecule type" value="Genomic_DNA"/>
</dbReference>
<evidence type="ECO:0000256" key="1">
    <source>
        <dbReference type="ARBA" id="ARBA00004141"/>
    </source>
</evidence>
<dbReference type="Gene3D" id="1.20.1740.10">
    <property type="entry name" value="Amino acid/polyamine transporter I"/>
    <property type="match status" value="1"/>
</dbReference>
<feature type="transmembrane region" description="Helical" evidence="5">
    <location>
        <begin position="424"/>
        <end position="448"/>
    </location>
</feature>
<comment type="subcellular location">
    <subcellularLocation>
        <location evidence="1">Membrane</location>
        <topology evidence="1">Multi-pass membrane protein</topology>
    </subcellularLocation>
</comment>
<dbReference type="Proteomes" id="UP001359485">
    <property type="component" value="Unassembled WGS sequence"/>
</dbReference>
<feature type="transmembrane region" description="Helical" evidence="5">
    <location>
        <begin position="199"/>
        <end position="222"/>
    </location>
</feature>
<sequence>MKNENITRSNRSRSSRDPIWTCVAGDPGVVHQRGNVSSDSELSRLAQGKHGLSVISAAVFIAGEMAGSGVLALSRAAIDAGWIGLILVIVFCINAGYAGSRLGVCWEILEERYLDYRQPVRNPYATIAYRAVGTWGRKLVSFCIQFTLFGAGTVYLLLAAQIVKDLLDDYMETFGTCIWFLIIALILLPAMWLGSPKDFWLVGVGALLTTAIACVLIFTQMVLDGFNKQDASKSKVHGFHDFFISFGTILFAFGGASTFPTIQNDMVNKEKFSKSVFIAFSVILGLYIPVTFGGYFVYGEMVTPNVILSLGHSSLVRMANVLMAVHLVLAFLIVINPVCQELEEVFDIPTDFGVKRCILRSCIMLMMVIVGETIPKFRNILALVGGSTITLLTFVFPPLFYMLLCRQRNPQWSERPIPLHVHVYLWELILIGIFGGTACTYSAILAIFKPDSLSLPCYWSST</sequence>
<proteinExistence type="predicted"/>
<evidence type="ECO:0000256" key="5">
    <source>
        <dbReference type="SAM" id="Phobius"/>
    </source>
</evidence>
<feature type="transmembrane region" description="Helical" evidence="5">
    <location>
        <begin position="357"/>
        <end position="374"/>
    </location>
</feature>
<comment type="caution">
    <text evidence="7">The sequence shown here is derived from an EMBL/GenBank/DDBJ whole genome shotgun (WGS) entry which is preliminary data.</text>
</comment>
<evidence type="ECO:0000313" key="7">
    <source>
        <dbReference type="EMBL" id="KAK6627288.1"/>
    </source>
</evidence>
<feature type="transmembrane region" description="Helical" evidence="5">
    <location>
        <begin position="52"/>
        <end position="74"/>
    </location>
</feature>
<feature type="transmembrane region" description="Helical" evidence="5">
    <location>
        <begin position="318"/>
        <end position="336"/>
    </location>
</feature>
<accession>A0ABR1ATX3</accession>
<evidence type="ECO:0000256" key="3">
    <source>
        <dbReference type="ARBA" id="ARBA00022989"/>
    </source>
</evidence>
<feature type="transmembrane region" description="Helical" evidence="5">
    <location>
        <begin position="170"/>
        <end position="192"/>
    </location>
</feature>
<feature type="transmembrane region" description="Helical" evidence="5">
    <location>
        <begin position="242"/>
        <end position="263"/>
    </location>
</feature>
<feature type="transmembrane region" description="Helical" evidence="5">
    <location>
        <begin position="80"/>
        <end position="99"/>
    </location>
</feature>
<keyword evidence="3 5" id="KW-1133">Transmembrane helix</keyword>
<dbReference type="PANTHER" id="PTHR22950:SF703">
    <property type="entry name" value="AMINO ACID TRANSPORTER TRANSMEMBRANE DOMAIN-CONTAINING PROTEIN"/>
    <property type="match status" value="1"/>
</dbReference>
<dbReference type="Pfam" id="PF01490">
    <property type="entry name" value="Aa_trans"/>
    <property type="match status" value="1"/>
</dbReference>
<evidence type="ECO:0000313" key="8">
    <source>
        <dbReference type="Proteomes" id="UP001359485"/>
    </source>
</evidence>
<evidence type="ECO:0000259" key="6">
    <source>
        <dbReference type="Pfam" id="PF01490"/>
    </source>
</evidence>
<feature type="transmembrane region" description="Helical" evidence="5">
    <location>
        <begin position="380"/>
        <end position="404"/>
    </location>
</feature>
<feature type="domain" description="Amino acid transporter transmembrane" evidence="6">
    <location>
        <begin position="51"/>
        <end position="437"/>
    </location>
</feature>